<dbReference type="eggNOG" id="COG0071">
    <property type="taxonomic scope" value="Bacteria"/>
</dbReference>
<dbReference type="SUPFAM" id="SSF49764">
    <property type="entry name" value="HSP20-like chaperones"/>
    <property type="match status" value="1"/>
</dbReference>
<proteinExistence type="inferred from homology"/>
<dbReference type="OrthoDB" id="9811615at2"/>
<organism evidence="4 5">
    <name type="scientific">Geobacter sulfurreducens (strain ATCC 51573 / DSM 12127 / PCA)</name>
    <dbReference type="NCBI Taxonomy" id="243231"/>
    <lineage>
        <taxon>Bacteria</taxon>
        <taxon>Pseudomonadati</taxon>
        <taxon>Thermodesulfobacteriota</taxon>
        <taxon>Desulfuromonadia</taxon>
        <taxon>Geobacterales</taxon>
        <taxon>Geobacteraceae</taxon>
        <taxon>Geobacter</taxon>
    </lineage>
</organism>
<gene>
    <name evidence="4" type="ordered locus">GSU2408</name>
</gene>
<comment type="similarity">
    <text evidence="1 2">Belongs to the small heat shock protein (HSP20) family.</text>
</comment>
<evidence type="ECO:0000313" key="4">
    <source>
        <dbReference type="EMBL" id="AAR35781.1"/>
    </source>
</evidence>
<dbReference type="InParanoid" id="Q74B03"/>
<dbReference type="RefSeq" id="WP_010943045.1">
    <property type="nucleotide sequence ID" value="NC_002939.5"/>
</dbReference>
<dbReference type="EMBL" id="AE017180">
    <property type="protein sequence ID" value="AAR35781.1"/>
    <property type="molecule type" value="Genomic_DNA"/>
</dbReference>
<dbReference type="EnsemblBacteria" id="AAR35781">
    <property type="protein sequence ID" value="AAR35781"/>
    <property type="gene ID" value="GSU2408"/>
</dbReference>
<evidence type="ECO:0000256" key="1">
    <source>
        <dbReference type="PROSITE-ProRule" id="PRU00285"/>
    </source>
</evidence>
<dbReference type="Gene3D" id="2.60.40.790">
    <property type="match status" value="1"/>
</dbReference>
<dbReference type="CDD" id="cd06464">
    <property type="entry name" value="ACD_sHsps-like"/>
    <property type="match status" value="1"/>
</dbReference>
<dbReference type="HOGENOM" id="CLU_046737_12_1_7"/>
<dbReference type="InterPro" id="IPR002068">
    <property type="entry name" value="A-crystallin/Hsp20_dom"/>
</dbReference>
<name>Q74B03_GEOSL</name>
<evidence type="ECO:0000313" key="5">
    <source>
        <dbReference type="Proteomes" id="UP000000577"/>
    </source>
</evidence>
<dbReference type="STRING" id="243231.GSU2408"/>
<dbReference type="KEGG" id="gsu:GSU2408"/>
<dbReference type="Proteomes" id="UP000000577">
    <property type="component" value="Chromosome"/>
</dbReference>
<accession>Q74B03</accession>
<dbReference type="PANTHER" id="PTHR11527">
    <property type="entry name" value="HEAT-SHOCK PROTEIN 20 FAMILY MEMBER"/>
    <property type="match status" value="1"/>
</dbReference>
<keyword evidence="5" id="KW-1185">Reference proteome</keyword>
<sequence length="160" mass="18096">MSSLLPEKWGEALERVHDKVGHFLTRVMPWKKQEHFPERITADTLPAFMQSGGPLLDMHETADELIIRAEVPGLKNDDFSVGIVGRRLTIKGEKNIVRERKGGDGCLISECRYGSFARTLQLPYEIDEKAIAADLKHGVLTIRLPKPEKGRHARYRVPIS</sequence>
<dbReference type="InterPro" id="IPR031107">
    <property type="entry name" value="Small_HSP"/>
</dbReference>
<dbReference type="InterPro" id="IPR008978">
    <property type="entry name" value="HSP20-like_chaperone"/>
</dbReference>
<dbReference type="PROSITE" id="PS01031">
    <property type="entry name" value="SHSP"/>
    <property type="match status" value="1"/>
</dbReference>
<evidence type="ECO:0000259" key="3">
    <source>
        <dbReference type="PROSITE" id="PS01031"/>
    </source>
</evidence>
<feature type="domain" description="SHSP" evidence="3">
    <location>
        <begin position="47"/>
        <end position="160"/>
    </location>
</feature>
<dbReference type="Pfam" id="PF00011">
    <property type="entry name" value="HSP20"/>
    <property type="match status" value="1"/>
</dbReference>
<protein>
    <submittedName>
        <fullName evidence="4">ATP-independent chaperone, alpha-crystallin/Hsp20 family</fullName>
    </submittedName>
</protein>
<evidence type="ECO:0000256" key="2">
    <source>
        <dbReference type="RuleBase" id="RU003616"/>
    </source>
</evidence>
<dbReference type="AlphaFoldDB" id="Q74B03"/>
<reference evidence="4 5" key="2">
    <citation type="journal article" date="2012" name="BMC Genomics">
        <title>Comparative genomic analysis of Geobacter sulfurreducens KN400, a strain with enhanced capacity for extracellular electron transfer and electricity production.</title>
        <authorList>
            <person name="Butler J.E."/>
            <person name="Young N.D."/>
            <person name="Aklujkar M."/>
            <person name="Lovley D.R."/>
        </authorList>
    </citation>
    <scope>NUCLEOTIDE SEQUENCE [LARGE SCALE GENOMIC DNA]</scope>
    <source>
        <strain evidence="5">ATCC 51573 / DSM 12127 / PCA</strain>
    </source>
</reference>
<dbReference type="PATRIC" id="fig|243231.5.peg.2435"/>
<dbReference type="SMR" id="Q74B03"/>
<reference evidence="4 5" key="1">
    <citation type="journal article" date="2003" name="Science">
        <title>Genome of Geobacter sulfurreducens: metal reduction in subsurface environments.</title>
        <authorList>
            <person name="Methe B.A."/>
            <person name="Nelson K.E."/>
            <person name="Eisen J.A."/>
            <person name="Paulsen I.T."/>
            <person name="Nelson W."/>
            <person name="Heidelberg J.F."/>
            <person name="Wu D."/>
            <person name="Wu M."/>
            <person name="Ward N."/>
            <person name="Beanan M.J."/>
            <person name="Dodson R.J."/>
            <person name="Madupu R."/>
            <person name="Brinkac L.M."/>
            <person name="Daugherty S.C."/>
            <person name="DeBoy R.T."/>
            <person name="Durkin A.S."/>
            <person name="Gwinn M."/>
            <person name="Kolonay J.F."/>
            <person name="Sullivan S.A."/>
            <person name="Haft D.H."/>
            <person name="Selengut J."/>
            <person name="Davidsen T.M."/>
            <person name="Zafar N."/>
            <person name="White O."/>
            <person name="Tran B."/>
            <person name="Romero C."/>
            <person name="Forberger H.A."/>
            <person name="Weidman J."/>
            <person name="Khouri H."/>
            <person name="Feldblyum T.V."/>
            <person name="Utterback T.R."/>
            <person name="Van Aken S.E."/>
            <person name="Lovley D.R."/>
            <person name="Fraser C.M."/>
        </authorList>
    </citation>
    <scope>NUCLEOTIDE SEQUENCE [LARGE SCALE GENOMIC DNA]</scope>
    <source>
        <strain evidence="5">ATCC 51573 / DSM 12127 / PCA</strain>
    </source>
</reference>